<keyword evidence="3" id="KW-1185">Reference proteome</keyword>
<evidence type="ECO:0008006" key="4">
    <source>
        <dbReference type="Google" id="ProtNLM"/>
    </source>
</evidence>
<dbReference type="AlphaFoldDB" id="A0A2A5QWR6"/>
<dbReference type="Proteomes" id="UP000219689">
    <property type="component" value="Unassembled WGS sequence"/>
</dbReference>
<feature type="compositionally biased region" description="Low complexity" evidence="1">
    <location>
        <begin position="434"/>
        <end position="454"/>
    </location>
</feature>
<reference evidence="2 3" key="1">
    <citation type="submission" date="2017-09" db="EMBL/GenBank/DDBJ databases">
        <title>Genome sequences of Natrinema ejinorence JCM 13890T.</title>
        <authorList>
            <person name="Roh S.W."/>
            <person name="Kim Y.B."/>
            <person name="Kim J.Y."/>
        </authorList>
    </citation>
    <scope>NUCLEOTIDE SEQUENCE [LARGE SCALE GENOMIC DNA]</scope>
    <source>
        <strain evidence="2 3">JCM 13890</strain>
    </source>
</reference>
<dbReference type="SUPFAM" id="SSF75011">
    <property type="entry name" value="3-carboxy-cis,cis-mucoante lactonizing enzyme"/>
    <property type="match status" value="1"/>
</dbReference>
<comment type="caution">
    <text evidence="2">The sequence shown here is derived from an EMBL/GenBank/DDBJ whole genome shotgun (WGS) entry which is preliminary data.</text>
</comment>
<dbReference type="EMBL" id="NXNI01000001">
    <property type="protein sequence ID" value="PCR91267.1"/>
    <property type="molecule type" value="Genomic_DNA"/>
</dbReference>
<sequence length="511" mass="54316">MDRRAFLRASGSSGLALSVPATTAAARSSIEFPSREGYEPLGRIPITGAAEGVVGDDGETAYVAATTGFVTVDISDPAEPTLLAEERDIELEGGSLSGLLDVTVDGDRLVAAGPANPGFGGMGFRCYDVSDPADPVSTGALETGYHIHNCYLEGDLLFVAANTRGENRLVIFDVGGDEIERVGYWSLLEREPGWRDIYWLARYLHDVFVQDDLAYLPYWNAGTYLVDVSDPTEPEYVSHVAKTTLEEQRECRDPDAAVRGLPGNDHYAAVDETGDLMAVSREAWATGSGESDRPGGIDLYDVTDPGDPVHQGSIGAPRTDDESYRGGMWTTAHNFELRDGHLYSSWYRAGVKIHDVSDPTDPEQLAWWRDPEATGFWTARVVEPGDAFLATSTEAIPNASLEGALYTFPIEAGEQADPPSLRDPAGGTDGNGTDDGTTDSAETDGDATGAASTGDRTDGTDGGPNGTTETDRETTGTDGADSIPGFTGLSALVGGGVALEWLRRRDGNVQD</sequence>
<dbReference type="InterPro" id="IPR006311">
    <property type="entry name" value="TAT_signal"/>
</dbReference>
<accession>A0A2A5QWR6</accession>
<gene>
    <name evidence="2" type="ORF">CP557_12465</name>
</gene>
<evidence type="ECO:0000313" key="3">
    <source>
        <dbReference type="Proteomes" id="UP000219689"/>
    </source>
</evidence>
<evidence type="ECO:0000313" key="2">
    <source>
        <dbReference type="EMBL" id="PCR91267.1"/>
    </source>
</evidence>
<proteinExistence type="predicted"/>
<dbReference type="Pfam" id="PF08309">
    <property type="entry name" value="LVIVD"/>
    <property type="match status" value="2"/>
</dbReference>
<feature type="region of interest" description="Disordered" evidence="1">
    <location>
        <begin position="414"/>
        <end position="488"/>
    </location>
</feature>
<protein>
    <recommendedName>
        <fullName evidence="4">LVIVD repeat-containing protein</fullName>
    </recommendedName>
</protein>
<name>A0A2A5QWR6_9EURY</name>
<dbReference type="RefSeq" id="WP_097380209.1">
    <property type="nucleotide sequence ID" value="NZ_NXNI01000001.1"/>
</dbReference>
<dbReference type="OrthoDB" id="134269at2157"/>
<dbReference type="PROSITE" id="PS51318">
    <property type="entry name" value="TAT"/>
    <property type="match status" value="1"/>
</dbReference>
<organism evidence="2 3">
    <name type="scientific">Natrinema ejinorense</name>
    <dbReference type="NCBI Taxonomy" id="373386"/>
    <lineage>
        <taxon>Archaea</taxon>
        <taxon>Methanobacteriati</taxon>
        <taxon>Methanobacteriota</taxon>
        <taxon>Stenosarchaea group</taxon>
        <taxon>Halobacteria</taxon>
        <taxon>Halobacteriales</taxon>
        <taxon>Natrialbaceae</taxon>
        <taxon>Natrinema</taxon>
    </lineage>
</organism>
<dbReference type="InterPro" id="IPR013211">
    <property type="entry name" value="LVIVD"/>
</dbReference>
<evidence type="ECO:0000256" key="1">
    <source>
        <dbReference type="SAM" id="MobiDB-lite"/>
    </source>
</evidence>